<keyword evidence="5" id="KW-1185">Reference proteome</keyword>
<evidence type="ECO:0000259" key="3">
    <source>
        <dbReference type="Pfam" id="PF11954"/>
    </source>
</evidence>
<sequence>MSLRMLSPRVAGCCALLILATPLWAQDGAVPATHPVAAIVAASPLPAQLQDFGAYVDSVRKQFDVPGIAVAIVKDGQVVFEQGFGVRELGKPEPVDARTKFAIASNTKAFTAAALQMLAEEGKLDMDARVTDYLPWFQMSDPYVTHEMRVRDLLAHRSGLGLGAGDLLYWPPTSYSTKEVVQRLRNVPLATSFRSAYAYDNILFAVATLVIEQVSGQSYADFIRTRILQPVGMDETLVDMTYLKPGMNAATGHAKFNFSELKPVPPMAWSNNPGAGGIYASVHDMAKWMNVQLAGGRLPSGKALFSESSQKQMWSMLTPMKIAEPSVPELSDTRPNFAGYGEGWFLSDYHGQRLVWHTGGWPGMVSRVTLVPDLKLGVVVLTNQESGAAFNAVTYRVLDAFLGRDKKDWVAAYAASVKKNEGNADDSWKRHEAARDKAAKPSLPLAGYTGSFRDPWYGDIVVSQQGGKLRMSFSKTAQLVGTMEPWQHDSFIVHWDDRSLNADAFVTYSLDADGKVREVRMQPVSPLTDFSFDFQDLRLTPVK</sequence>
<dbReference type="Proteomes" id="UP000254711">
    <property type="component" value="Unassembled WGS sequence"/>
</dbReference>
<feature type="signal peptide" evidence="1">
    <location>
        <begin position="1"/>
        <end position="25"/>
    </location>
</feature>
<dbReference type="InterPro" id="IPR050491">
    <property type="entry name" value="AmpC-like"/>
</dbReference>
<feature type="domain" description="Beta-lactamase-related" evidence="2">
    <location>
        <begin position="59"/>
        <end position="394"/>
    </location>
</feature>
<dbReference type="Gene3D" id="2.40.128.600">
    <property type="match status" value="1"/>
</dbReference>
<feature type="domain" description="Peptidase S12 Pab87-related C-terminal" evidence="3">
    <location>
        <begin position="435"/>
        <end position="540"/>
    </location>
</feature>
<feature type="chain" id="PRO_5016638392" evidence="1">
    <location>
        <begin position="26"/>
        <end position="543"/>
    </location>
</feature>
<dbReference type="Pfam" id="PF11954">
    <property type="entry name" value="DUF3471"/>
    <property type="match status" value="1"/>
</dbReference>
<dbReference type="InterPro" id="IPR012338">
    <property type="entry name" value="Beta-lactam/transpept-like"/>
</dbReference>
<dbReference type="AlphaFoldDB" id="A0A370KAN8"/>
<organism evidence="4 5">
    <name type="scientific">Dyella solisilvae</name>
    <dbReference type="NCBI Taxonomy" id="1920168"/>
    <lineage>
        <taxon>Bacteria</taxon>
        <taxon>Pseudomonadati</taxon>
        <taxon>Pseudomonadota</taxon>
        <taxon>Gammaproteobacteria</taxon>
        <taxon>Lysobacterales</taxon>
        <taxon>Rhodanobacteraceae</taxon>
        <taxon>Dyella</taxon>
    </lineage>
</organism>
<evidence type="ECO:0000256" key="1">
    <source>
        <dbReference type="SAM" id="SignalP"/>
    </source>
</evidence>
<dbReference type="InterPro" id="IPR021860">
    <property type="entry name" value="Peptidase_S12_Pab87-rel_C"/>
</dbReference>
<keyword evidence="1" id="KW-0732">Signal</keyword>
<name>A0A370KAN8_9GAMM</name>
<accession>A0A370KAN8</accession>
<dbReference type="SUPFAM" id="SSF56601">
    <property type="entry name" value="beta-lactamase/transpeptidase-like"/>
    <property type="match status" value="1"/>
</dbReference>
<dbReference type="InterPro" id="IPR001466">
    <property type="entry name" value="Beta-lactam-related"/>
</dbReference>
<dbReference type="Pfam" id="PF00144">
    <property type="entry name" value="Beta-lactamase"/>
    <property type="match status" value="1"/>
</dbReference>
<dbReference type="RefSeq" id="WP_114823452.1">
    <property type="nucleotide sequence ID" value="NZ_QQSY01000001.1"/>
</dbReference>
<dbReference type="Gene3D" id="3.40.710.10">
    <property type="entry name" value="DD-peptidase/beta-lactamase superfamily"/>
    <property type="match status" value="1"/>
</dbReference>
<dbReference type="EMBL" id="QQSY01000001">
    <property type="protein sequence ID" value="RDI99715.1"/>
    <property type="molecule type" value="Genomic_DNA"/>
</dbReference>
<reference evidence="4 5" key="1">
    <citation type="submission" date="2018-07" db="EMBL/GenBank/DDBJ databases">
        <title>Dyella solisilvae sp. nov., isolated from the pine and broad-leaved mixed forest soil.</title>
        <authorList>
            <person name="Gao Z."/>
            <person name="Qiu L."/>
        </authorList>
    </citation>
    <scope>NUCLEOTIDE SEQUENCE [LARGE SCALE GENOMIC DNA]</scope>
    <source>
        <strain evidence="4 5">DHG54</strain>
    </source>
</reference>
<dbReference type="OrthoDB" id="119951at2"/>
<dbReference type="PANTHER" id="PTHR46825:SF15">
    <property type="entry name" value="BETA-LACTAMASE-RELATED DOMAIN-CONTAINING PROTEIN"/>
    <property type="match status" value="1"/>
</dbReference>
<keyword evidence="4" id="KW-0378">Hydrolase</keyword>
<dbReference type="PANTHER" id="PTHR46825">
    <property type="entry name" value="D-ALANYL-D-ALANINE-CARBOXYPEPTIDASE/ENDOPEPTIDASE AMPH"/>
    <property type="match status" value="1"/>
</dbReference>
<comment type="caution">
    <text evidence="4">The sequence shown here is derived from an EMBL/GenBank/DDBJ whole genome shotgun (WGS) entry which is preliminary data.</text>
</comment>
<evidence type="ECO:0000313" key="5">
    <source>
        <dbReference type="Proteomes" id="UP000254711"/>
    </source>
</evidence>
<dbReference type="GO" id="GO:0016787">
    <property type="term" value="F:hydrolase activity"/>
    <property type="evidence" value="ECO:0007669"/>
    <property type="project" value="UniProtKB-KW"/>
</dbReference>
<gene>
    <name evidence="4" type="ORF">DVT68_02415</name>
</gene>
<protein>
    <submittedName>
        <fullName evidence="4">Serine hydrolase</fullName>
    </submittedName>
</protein>
<evidence type="ECO:0000313" key="4">
    <source>
        <dbReference type="EMBL" id="RDI99715.1"/>
    </source>
</evidence>
<evidence type="ECO:0000259" key="2">
    <source>
        <dbReference type="Pfam" id="PF00144"/>
    </source>
</evidence>
<proteinExistence type="predicted"/>